<accession>A0A1H3LDA9</accession>
<evidence type="ECO:0000313" key="1">
    <source>
        <dbReference type="EMBL" id="SDY62286.1"/>
    </source>
</evidence>
<dbReference type="InterPro" id="IPR002347">
    <property type="entry name" value="SDR_fam"/>
</dbReference>
<dbReference type="PANTHER" id="PTHR45458">
    <property type="entry name" value="SHORT-CHAIN DEHYDROGENASE/REDUCTASE SDR"/>
    <property type="match status" value="1"/>
</dbReference>
<keyword evidence="2" id="KW-1185">Reference proteome</keyword>
<name>A0A1H3LDA9_9GAMM</name>
<dbReference type="GO" id="GO:0016616">
    <property type="term" value="F:oxidoreductase activity, acting on the CH-OH group of donors, NAD or NADP as acceptor"/>
    <property type="evidence" value="ECO:0007669"/>
    <property type="project" value="TreeGrafter"/>
</dbReference>
<dbReference type="InterPro" id="IPR036291">
    <property type="entry name" value="NAD(P)-bd_dom_sf"/>
</dbReference>
<dbReference type="Gene3D" id="3.40.50.720">
    <property type="entry name" value="NAD(P)-binding Rossmann-like Domain"/>
    <property type="match status" value="1"/>
</dbReference>
<dbReference type="SUPFAM" id="SSF51735">
    <property type="entry name" value="NAD(P)-binding Rossmann-fold domains"/>
    <property type="match status" value="1"/>
</dbReference>
<dbReference type="EMBL" id="FNPK01000017">
    <property type="protein sequence ID" value="SDY62286.1"/>
    <property type="molecule type" value="Genomic_DNA"/>
</dbReference>
<protein>
    <submittedName>
        <fullName evidence="1">NAD(P)-dependent dehydrogenase, short-chain alcohol dehydrogenase family</fullName>
    </submittedName>
</protein>
<gene>
    <name evidence="1" type="ORF">SAMN05421643_11720</name>
</gene>
<organism evidence="1 2">
    <name type="scientific">Acinetobacter kyonggiensis</name>
    <dbReference type="NCBI Taxonomy" id="595670"/>
    <lineage>
        <taxon>Bacteria</taxon>
        <taxon>Pseudomonadati</taxon>
        <taxon>Pseudomonadota</taxon>
        <taxon>Gammaproteobacteria</taxon>
        <taxon>Moraxellales</taxon>
        <taxon>Moraxellaceae</taxon>
        <taxon>Acinetobacter</taxon>
    </lineage>
</organism>
<dbReference type="PANTHER" id="PTHR45458:SF1">
    <property type="entry name" value="SHORT CHAIN DEHYDROGENASE"/>
    <property type="match status" value="1"/>
</dbReference>
<dbReference type="InterPro" id="IPR052184">
    <property type="entry name" value="SDR_enzymes"/>
</dbReference>
<sequence>MNSLSKTFLIYGVSKGLGKAVAKLIPDSIDTVYGISRSAPEGIDNLNWICTDLSNSEDAVYKVKKIVGEEQVDILIYNVGIWENNAFTESYNFKEVSSIELNKIINTNISTCIQSLQSLIDNLKLSDNAKVILIGSTWGVDNHNGKELIFSATKYALLGVAQSLREILREDLIGVSVLNLGYLATEYEIDVPTELILAETKHSLIPLSDVIQAIKFIISTTNATCVKEILMPAMKDRNI</sequence>
<reference evidence="2" key="1">
    <citation type="submission" date="2016-10" db="EMBL/GenBank/DDBJ databases">
        <authorList>
            <person name="Varghese N."/>
            <person name="Submissions S."/>
        </authorList>
    </citation>
    <scope>NUCLEOTIDE SEQUENCE [LARGE SCALE GENOMIC DNA]</scope>
    <source>
        <strain evidence="2">ANC 5109</strain>
    </source>
</reference>
<evidence type="ECO:0000313" key="2">
    <source>
        <dbReference type="Proteomes" id="UP000199035"/>
    </source>
</evidence>
<dbReference type="AlphaFoldDB" id="A0A1H3LDA9"/>
<dbReference type="Pfam" id="PF00106">
    <property type="entry name" value="adh_short"/>
    <property type="match status" value="1"/>
</dbReference>
<dbReference type="RefSeq" id="WP_092691372.1">
    <property type="nucleotide sequence ID" value="NZ_FNPK01000017.1"/>
</dbReference>
<dbReference type="Proteomes" id="UP000199035">
    <property type="component" value="Unassembled WGS sequence"/>
</dbReference>
<proteinExistence type="predicted"/>
<dbReference type="PRINTS" id="PR00081">
    <property type="entry name" value="GDHRDH"/>
</dbReference>
<dbReference type="CDD" id="cd05233">
    <property type="entry name" value="SDR_c"/>
    <property type="match status" value="1"/>
</dbReference>
<dbReference type="STRING" id="595670.SAMN05421643_11720"/>